<dbReference type="EMBL" id="JAJSOF020000003">
    <property type="protein sequence ID" value="KAJ4448869.1"/>
    <property type="molecule type" value="Genomic_DNA"/>
</dbReference>
<sequence>MLAGSEFQSLGRAIVKEDEYEDVRWDGIVSIVSWRERVFRLWWEERDDGEGYMYQFEFRNPGSEMTESKVISKNSCVEMELQFGTTCPPCLNFWNSRGKMATLSPSNFLLSVRRYLNRRYDQRWMGRGGPVPRSLDLNPLDFYVWGFARSLVYTTGITIPEELQLWIVDVFQQLKNDPGLFERILGVCRED</sequence>
<gene>
    <name evidence="1" type="ORF">ANN_00260</name>
</gene>
<name>A0ABQ8TQC4_PERAM</name>
<dbReference type="InterPro" id="IPR036397">
    <property type="entry name" value="RNaseH_sf"/>
</dbReference>
<accession>A0ABQ8TQC4</accession>
<comment type="caution">
    <text evidence="1">The sequence shown here is derived from an EMBL/GenBank/DDBJ whole genome shotgun (WGS) entry which is preliminary data.</text>
</comment>
<proteinExistence type="predicted"/>
<evidence type="ECO:0000313" key="2">
    <source>
        <dbReference type="Proteomes" id="UP001148838"/>
    </source>
</evidence>
<dbReference type="Gene3D" id="3.30.420.10">
    <property type="entry name" value="Ribonuclease H-like superfamily/Ribonuclease H"/>
    <property type="match status" value="1"/>
</dbReference>
<dbReference type="PANTHER" id="PTHR47326:SF1">
    <property type="entry name" value="HTH PSQ-TYPE DOMAIN-CONTAINING PROTEIN"/>
    <property type="match status" value="1"/>
</dbReference>
<keyword evidence="2" id="KW-1185">Reference proteome</keyword>
<dbReference type="Proteomes" id="UP001148838">
    <property type="component" value="Unassembled WGS sequence"/>
</dbReference>
<evidence type="ECO:0000313" key="1">
    <source>
        <dbReference type="EMBL" id="KAJ4448869.1"/>
    </source>
</evidence>
<organism evidence="1 2">
    <name type="scientific">Periplaneta americana</name>
    <name type="common">American cockroach</name>
    <name type="synonym">Blatta americana</name>
    <dbReference type="NCBI Taxonomy" id="6978"/>
    <lineage>
        <taxon>Eukaryota</taxon>
        <taxon>Metazoa</taxon>
        <taxon>Ecdysozoa</taxon>
        <taxon>Arthropoda</taxon>
        <taxon>Hexapoda</taxon>
        <taxon>Insecta</taxon>
        <taxon>Pterygota</taxon>
        <taxon>Neoptera</taxon>
        <taxon>Polyneoptera</taxon>
        <taxon>Dictyoptera</taxon>
        <taxon>Blattodea</taxon>
        <taxon>Blattoidea</taxon>
        <taxon>Blattidae</taxon>
        <taxon>Blattinae</taxon>
        <taxon>Periplaneta</taxon>
    </lineage>
</organism>
<dbReference type="PANTHER" id="PTHR47326">
    <property type="entry name" value="TRANSPOSABLE ELEMENT TC3 TRANSPOSASE-LIKE PROTEIN"/>
    <property type="match status" value="1"/>
</dbReference>
<reference evidence="1 2" key="1">
    <citation type="journal article" date="2022" name="Allergy">
        <title>Genome assembly and annotation of Periplaneta americana reveal a comprehensive cockroach allergen profile.</title>
        <authorList>
            <person name="Wang L."/>
            <person name="Xiong Q."/>
            <person name="Saelim N."/>
            <person name="Wang L."/>
            <person name="Nong W."/>
            <person name="Wan A.T."/>
            <person name="Shi M."/>
            <person name="Liu X."/>
            <person name="Cao Q."/>
            <person name="Hui J.H.L."/>
            <person name="Sookrung N."/>
            <person name="Leung T.F."/>
            <person name="Tungtrongchitr A."/>
            <person name="Tsui S.K.W."/>
        </authorList>
    </citation>
    <scope>NUCLEOTIDE SEQUENCE [LARGE SCALE GENOMIC DNA]</scope>
    <source>
        <strain evidence="1">PWHHKU_190912</strain>
    </source>
</reference>
<protein>
    <submittedName>
        <fullName evidence="1">Uncharacterized protein</fullName>
    </submittedName>
</protein>